<gene>
    <name evidence="2" type="ORF">S01H1_05585</name>
</gene>
<dbReference type="InterPro" id="IPR013320">
    <property type="entry name" value="ConA-like_dom_sf"/>
</dbReference>
<feature type="non-terminal residue" evidence="2">
    <location>
        <position position="1"/>
    </location>
</feature>
<feature type="region of interest" description="Disordered" evidence="1">
    <location>
        <begin position="237"/>
        <end position="262"/>
    </location>
</feature>
<proteinExistence type="predicted"/>
<dbReference type="InterPro" id="IPR013783">
    <property type="entry name" value="Ig-like_fold"/>
</dbReference>
<feature type="non-terminal residue" evidence="2">
    <location>
        <position position="488"/>
    </location>
</feature>
<name>X0S0M2_9ZZZZ</name>
<evidence type="ECO:0008006" key="3">
    <source>
        <dbReference type="Google" id="ProtNLM"/>
    </source>
</evidence>
<dbReference type="SUPFAM" id="SSF49899">
    <property type="entry name" value="Concanavalin A-like lectins/glucanases"/>
    <property type="match status" value="1"/>
</dbReference>
<accession>X0S0M2</accession>
<dbReference type="AlphaFoldDB" id="X0S0M2"/>
<dbReference type="Gene3D" id="2.60.40.10">
    <property type="entry name" value="Immunoglobulins"/>
    <property type="match status" value="1"/>
</dbReference>
<dbReference type="EMBL" id="BARS01002905">
    <property type="protein sequence ID" value="GAF74614.1"/>
    <property type="molecule type" value="Genomic_DNA"/>
</dbReference>
<evidence type="ECO:0000313" key="2">
    <source>
        <dbReference type="EMBL" id="GAF74614.1"/>
    </source>
</evidence>
<organism evidence="2">
    <name type="scientific">marine sediment metagenome</name>
    <dbReference type="NCBI Taxonomy" id="412755"/>
    <lineage>
        <taxon>unclassified sequences</taxon>
        <taxon>metagenomes</taxon>
        <taxon>ecological metagenomes</taxon>
    </lineage>
</organism>
<comment type="caution">
    <text evidence="2">The sequence shown here is derived from an EMBL/GenBank/DDBJ whole genome shotgun (WGS) entry which is preliminary data.</text>
</comment>
<dbReference type="Gene3D" id="2.60.120.200">
    <property type="match status" value="1"/>
</dbReference>
<feature type="compositionally biased region" description="Acidic residues" evidence="1">
    <location>
        <begin position="237"/>
        <end position="254"/>
    </location>
</feature>
<reference evidence="2" key="1">
    <citation type="journal article" date="2014" name="Front. Microbiol.">
        <title>High frequency of phylogenetically diverse reductive dehalogenase-homologous genes in deep subseafloor sedimentary metagenomes.</title>
        <authorList>
            <person name="Kawai M."/>
            <person name="Futagami T."/>
            <person name="Toyoda A."/>
            <person name="Takaki Y."/>
            <person name="Nishi S."/>
            <person name="Hori S."/>
            <person name="Arai W."/>
            <person name="Tsubouchi T."/>
            <person name="Morono Y."/>
            <person name="Uchiyama I."/>
            <person name="Ito T."/>
            <person name="Fujiyama A."/>
            <person name="Inagaki F."/>
            <person name="Takami H."/>
        </authorList>
    </citation>
    <scope>NUCLEOTIDE SEQUENCE</scope>
    <source>
        <strain evidence="2">Expedition CK06-06</strain>
    </source>
</reference>
<protein>
    <recommendedName>
        <fullName evidence="3">LamG-like jellyroll fold domain-containing protein</fullName>
    </recommendedName>
</protein>
<evidence type="ECO:0000256" key="1">
    <source>
        <dbReference type="SAM" id="MobiDB-lite"/>
    </source>
</evidence>
<sequence>PDTNYNSMEDIGYDEIWHYYAKAVSINGGDDIELYVDDGTPVTGACNGTIDASEEAYTLIGACPDGDPPSTATVAGSHFEGTIDEVRISDIDRGACWIQTSFNNQNDPGDVGDPGFYIVGDETYPAPTAVDIIFFNAIGQGASVLVQWETAQEIDNLGFNLYRSTEPYGSYTKLNKVLIPGLVSSITGRWYSYIDTNIIMGVPYYYKLEDVDLKGKGTMHGPVCVYWDVYHIIPDDNTPEPDDDLDTDTGEDAPETGIPVPTPDLSGSVDRVELAYFKAHQQDGGVALEWETSYEVNILGFQVYRQVDEQFYRITTNLLPGSVFKVGPDVELPGGGKYVFWDALSNPTGQEFYWLECMDINGGHAFFGPIKPDEYGLPVPVQFKGRFETISKQQFSKTRAFWRIHELRKQGQTSPILESEHQAGFRKIVPEKPSEPRLQPSEAQWIISAYPAVKISVKEEGWYRVGQSELVAAGLDSGVDPRYLQLYT</sequence>